<dbReference type="Proteomes" id="UP000639338">
    <property type="component" value="Unassembled WGS sequence"/>
</dbReference>
<feature type="compositionally biased region" description="Low complexity" evidence="8">
    <location>
        <begin position="680"/>
        <end position="693"/>
    </location>
</feature>
<feature type="compositionally biased region" description="Polar residues" evidence="8">
    <location>
        <begin position="956"/>
        <end position="973"/>
    </location>
</feature>
<comment type="similarity">
    <text evidence="2">Belongs to the organo anion transporter (TC 2.A.60) family.</text>
</comment>
<evidence type="ECO:0000256" key="5">
    <source>
        <dbReference type="ARBA" id="ARBA00022989"/>
    </source>
</evidence>
<dbReference type="GO" id="GO:0015347">
    <property type="term" value="F:sodium-independent organic anion transmembrane transporter activity"/>
    <property type="evidence" value="ECO:0007669"/>
    <property type="project" value="TreeGrafter"/>
</dbReference>
<dbReference type="PROSITE" id="PS51465">
    <property type="entry name" value="KAZAL_2"/>
    <property type="match status" value="1"/>
</dbReference>
<feature type="transmembrane region" description="Helical" evidence="9">
    <location>
        <begin position="51"/>
        <end position="70"/>
    </location>
</feature>
<evidence type="ECO:0000256" key="1">
    <source>
        <dbReference type="ARBA" id="ARBA00004651"/>
    </source>
</evidence>
<dbReference type="SUPFAM" id="SSF103473">
    <property type="entry name" value="MFS general substrate transporter"/>
    <property type="match status" value="1"/>
</dbReference>
<evidence type="ECO:0000256" key="6">
    <source>
        <dbReference type="ARBA" id="ARBA00023136"/>
    </source>
</evidence>
<dbReference type="GO" id="GO:0016323">
    <property type="term" value="C:basolateral plasma membrane"/>
    <property type="evidence" value="ECO:0007669"/>
    <property type="project" value="TreeGrafter"/>
</dbReference>
<feature type="domain" description="Kazal-like" evidence="10">
    <location>
        <begin position="462"/>
        <end position="519"/>
    </location>
</feature>
<feature type="transmembrane region" description="Helical" evidence="9">
    <location>
        <begin position="90"/>
        <end position="110"/>
    </location>
</feature>
<evidence type="ECO:0000313" key="12">
    <source>
        <dbReference type="Proteomes" id="UP000639338"/>
    </source>
</evidence>
<dbReference type="OrthoDB" id="5062115at2759"/>
<accession>A0A834XRC9</accession>
<keyword evidence="12" id="KW-1185">Reference proteome</keyword>
<dbReference type="InterPro" id="IPR002350">
    <property type="entry name" value="Kazal_dom"/>
</dbReference>
<feature type="transmembrane region" description="Helical" evidence="9">
    <location>
        <begin position="541"/>
        <end position="567"/>
    </location>
</feature>
<keyword evidence="5 9" id="KW-1133">Transmembrane helix</keyword>
<dbReference type="InterPro" id="IPR004156">
    <property type="entry name" value="OATP"/>
</dbReference>
<dbReference type="Gene3D" id="1.20.1250.20">
    <property type="entry name" value="MFS general substrate transporter like domains"/>
    <property type="match status" value="1"/>
</dbReference>
<evidence type="ECO:0000256" key="2">
    <source>
        <dbReference type="ARBA" id="ARBA00009657"/>
    </source>
</evidence>
<feature type="region of interest" description="Disordered" evidence="8">
    <location>
        <begin position="1"/>
        <end position="25"/>
    </location>
</feature>
<sequence>MTLGPREVMRSEEIEGGPSGPANPIPDPESLDCGCGQLPCKKLAKYATRKLFIILLCWIGFIQSAGQEYFYVTSSTIARKFQLHPNTIEWLTIINNGLFPFILALPVSYWGDRIHRAAWIGALVLIQSVGYLFLVIPHINSSSKVIEGTNNVTHLSLFADDNPELCSKSGLARLVNVEIDSSYFVLGIVILSQVVSCMGNVGFYSLGISYLDDNTRKRHVPIPLGFIIAFRIMGILFGYILGWACLRIDADNLSKAIESYQENNGAWWLGWPILAVLLALPGLPMSWFPRRLPSEVVEQAAASILDSPGGRTSPLSESTISDAKNVGDTKYLPSMLRLFKNKILLCSIFSSIFCITGIINFLDTEDIILESRFYAPRPSGLFLAFGDPLISRTISRLSRPILISITVILSGLIISKLRPRAKWLVCYNIGALIIASLIIFYLAFVTCNKTSIVGSNSSGSVSSLLRYCNKDCRCSRDANFQPVCNKDYSIVFYTPCHAGCTGIKNTGNKKIFTGCNCIEEITGLLGNEATQGPCVSTKCQIGWIVFEISTILAYMLIASCAVSSLLIGLRSTYLQDKSLAIGLWISLVSIFVYVPGKMLYWKVANSTCIYHGNSPSLCHLYDSIDLGAYLAYITTLFLLISFIFELAIFFICQRLRIYREIQFDTADLNERTEQIFTPLTNETINSNNNNGNVADDDDEDDDTTERHVASDSSAFVAELAAVTSNIRKNNETILMTEEPGTSSDYTVKTNGPLKYGPVGPGNPRTTSTKSVDKIAQSSYTDDTDDDDHINNKRGPMSLMTISYKRLEINSDSETSDSSPGSRHRNDYHKQSISKLASIDNPVTNNTIAGFSKTNDIEFTKWDNKKKDRPYTGDFNEIGIPIINYNLQTINSKSNSDIIIPKKLRNKEENYQQIDKGNFLINDDTINQRTVSPIGHTSSGFGSFASDLQKITTESKTSTPALDYSGSETSNSIASTSKSKLTKVKKPTFSTAL</sequence>
<dbReference type="GO" id="GO:0043252">
    <property type="term" value="P:sodium-independent organic anion transport"/>
    <property type="evidence" value="ECO:0007669"/>
    <property type="project" value="TreeGrafter"/>
</dbReference>
<feature type="transmembrane region" description="Helical" evidence="9">
    <location>
        <begin position="629"/>
        <end position="652"/>
    </location>
</feature>
<protein>
    <recommendedName>
        <fullName evidence="10">Kazal-like domain-containing protein</fullName>
    </recommendedName>
</protein>
<comment type="subcellular location">
    <subcellularLocation>
        <location evidence="1">Cell membrane</location>
        <topology evidence="1">Multi-pass membrane protein</topology>
    </subcellularLocation>
</comment>
<dbReference type="AlphaFoldDB" id="A0A834XRC9"/>
<evidence type="ECO:0000256" key="9">
    <source>
        <dbReference type="SAM" id="Phobius"/>
    </source>
</evidence>
<evidence type="ECO:0000256" key="8">
    <source>
        <dbReference type="SAM" id="MobiDB-lite"/>
    </source>
</evidence>
<keyword evidence="4 9" id="KW-0812">Transmembrane</keyword>
<feature type="transmembrane region" description="Helical" evidence="9">
    <location>
        <begin position="266"/>
        <end position="283"/>
    </location>
</feature>
<evidence type="ECO:0000256" key="7">
    <source>
        <dbReference type="ARBA" id="ARBA00023157"/>
    </source>
</evidence>
<keyword evidence="7" id="KW-1015">Disulfide bond</keyword>
<comment type="caution">
    <text evidence="11">The sequence shown here is derived from an EMBL/GenBank/DDBJ whole genome shotgun (WGS) entry which is preliminary data.</text>
</comment>
<feature type="transmembrane region" description="Helical" evidence="9">
    <location>
        <begin position="223"/>
        <end position="246"/>
    </location>
</feature>
<feature type="compositionally biased region" description="Polar residues" evidence="8">
    <location>
        <begin position="731"/>
        <end position="749"/>
    </location>
</feature>
<organism evidence="11 12">
    <name type="scientific">Aphidius gifuensis</name>
    <name type="common">Parasitoid wasp</name>
    <dbReference type="NCBI Taxonomy" id="684658"/>
    <lineage>
        <taxon>Eukaryota</taxon>
        <taxon>Metazoa</taxon>
        <taxon>Ecdysozoa</taxon>
        <taxon>Arthropoda</taxon>
        <taxon>Hexapoda</taxon>
        <taxon>Insecta</taxon>
        <taxon>Pterygota</taxon>
        <taxon>Neoptera</taxon>
        <taxon>Endopterygota</taxon>
        <taxon>Hymenoptera</taxon>
        <taxon>Apocrita</taxon>
        <taxon>Ichneumonoidea</taxon>
        <taxon>Braconidae</taxon>
        <taxon>Aphidiinae</taxon>
        <taxon>Aphidius</taxon>
    </lineage>
</organism>
<dbReference type="EMBL" id="JACMRX010000004">
    <property type="protein sequence ID" value="KAF7990325.1"/>
    <property type="molecule type" value="Genomic_DNA"/>
</dbReference>
<dbReference type="PANTHER" id="PTHR11388">
    <property type="entry name" value="ORGANIC ANION TRANSPORTER"/>
    <property type="match status" value="1"/>
</dbReference>
<feature type="transmembrane region" description="Helical" evidence="9">
    <location>
        <begin position="397"/>
        <end position="417"/>
    </location>
</feature>
<feature type="transmembrane region" description="Helical" evidence="9">
    <location>
        <begin position="183"/>
        <end position="211"/>
    </location>
</feature>
<dbReference type="CDD" id="cd17336">
    <property type="entry name" value="MFS_SLCO_OATP"/>
    <property type="match status" value="1"/>
</dbReference>
<name>A0A834XRC9_APHGI</name>
<dbReference type="InterPro" id="IPR036259">
    <property type="entry name" value="MFS_trans_sf"/>
</dbReference>
<feature type="region of interest" description="Disordered" evidence="8">
    <location>
        <begin position="956"/>
        <end position="992"/>
    </location>
</feature>
<proteinExistence type="inferred from homology"/>
<evidence type="ECO:0000259" key="10">
    <source>
        <dbReference type="PROSITE" id="PS51465"/>
    </source>
</evidence>
<evidence type="ECO:0000256" key="4">
    <source>
        <dbReference type="ARBA" id="ARBA00022692"/>
    </source>
</evidence>
<feature type="region of interest" description="Disordered" evidence="8">
    <location>
        <begin position="731"/>
        <end position="795"/>
    </location>
</feature>
<evidence type="ECO:0000256" key="3">
    <source>
        <dbReference type="ARBA" id="ARBA00022475"/>
    </source>
</evidence>
<feature type="transmembrane region" description="Helical" evidence="9">
    <location>
        <begin position="424"/>
        <end position="444"/>
    </location>
</feature>
<dbReference type="Pfam" id="PF03137">
    <property type="entry name" value="OATP"/>
    <property type="match status" value="1"/>
</dbReference>
<feature type="transmembrane region" description="Helical" evidence="9">
    <location>
        <begin position="343"/>
        <end position="362"/>
    </location>
</feature>
<gene>
    <name evidence="11" type="ORF">HCN44_000130</name>
</gene>
<reference evidence="11 12" key="1">
    <citation type="submission" date="2020-08" db="EMBL/GenBank/DDBJ databases">
        <title>Aphidius gifuensis genome sequencing and assembly.</title>
        <authorList>
            <person name="Du Z."/>
        </authorList>
    </citation>
    <scope>NUCLEOTIDE SEQUENCE [LARGE SCALE GENOMIC DNA]</scope>
    <source>
        <strain evidence="11">YNYX2018</strain>
        <tissue evidence="11">Adults</tissue>
    </source>
</reference>
<feature type="compositionally biased region" description="Acidic residues" evidence="8">
    <location>
        <begin position="694"/>
        <end position="703"/>
    </location>
</feature>
<feature type="compositionally biased region" description="Polar residues" evidence="8">
    <location>
        <begin position="763"/>
        <end position="779"/>
    </location>
</feature>
<feature type="transmembrane region" description="Helical" evidence="9">
    <location>
        <begin position="579"/>
        <end position="596"/>
    </location>
</feature>
<keyword evidence="6 9" id="KW-0472">Membrane</keyword>
<feature type="transmembrane region" description="Helical" evidence="9">
    <location>
        <begin position="117"/>
        <end position="136"/>
    </location>
</feature>
<evidence type="ECO:0000313" key="11">
    <source>
        <dbReference type="EMBL" id="KAF7990325.1"/>
    </source>
</evidence>
<keyword evidence="3" id="KW-1003">Cell membrane</keyword>
<feature type="region of interest" description="Disordered" evidence="8">
    <location>
        <begin position="679"/>
        <end position="710"/>
    </location>
</feature>
<dbReference type="PANTHER" id="PTHR11388:SF158">
    <property type="entry name" value="ORGANIC ANION TRANSPORTING POLYPEPTIDE 33EB"/>
    <property type="match status" value="1"/>
</dbReference>